<dbReference type="InterPro" id="IPR020472">
    <property type="entry name" value="WD40_PAC1"/>
</dbReference>
<dbReference type="InterPro" id="IPR027417">
    <property type="entry name" value="P-loop_NTPase"/>
</dbReference>
<dbReference type="InterPro" id="IPR015943">
    <property type="entry name" value="WD40/YVTN_repeat-like_dom_sf"/>
</dbReference>
<dbReference type="Gene3D" id="2.130.10.10">
    <property type="entry name" value="YVTN repeat-like/Quinoprotein amine dehydrogenase"/>
    <property type="match status" value="6"/>
</dbReference>
<feature type="repeat" description="WD" evidence="3">
    <location>
        <begin position="680"/>
        <end position="721"/>
    </location>
</feature>
<dbReference type="STRING" id="1316194.A0A1Q5TBX2"/>
<organism evidence="5 6">
    <name type="scientific">Penicillium subrubescens</name>
    <dbReference type="NCBI Taxonomy" id="1316194"/>
    <lineage>
        <taxon>Eukaryota</taxon>
        <taxon>Fungi</taxon>
        <taxon>Dikarya</taxon>
        <taxon>Ascomycota</taxon>
        <taxon>Pezizomycotina</taxon>
        <taxon>Eurotiomycetes</taxon>
        <taxon>Eurotiomycetidae</taxon>
        <taxon>Eurotiales</taxon>
        <taxon>Aspergillaceae</taxon>
        <taxon>Penicillium</taxon>
    </lineage>
</organism>
<feature type="repeat" description="WD" evidence="3">
    <location>
        <begin position="764"/>
        <end position="805"/>
    </location>
</feature>
<dbReference type="PROSITE" id="PS00678">
    <property type="entry name" value="WD_REPEATS_1"/>
    <property type="match status" value="4"/>
</dbReference>
<dbReference type="Pfam" id="PF00400">
    <property type="entry name" value="WD40"/>
    <property type="match status" value="13"/>
</dbReference>
<feature type="repeat" description="WD" evidence="3">
    <location>
        <begin position="848"/>
        <end position="889"/>
    </location>
</feature>
<feature type="repeat" description="WD" evidence="3">
    <location>
        <begin position="890"/>
        <end position="931"/>
    </location>
</feature>
<feature type="repeat" description="WD" evidence="3">
    <location>
        <begin position="982"/>
        <end position="1023"/>
    </location>
</feature>
<dbReference type="EMBL" id="MNBE01000687">
    <property type="protein sequence ID" value="OKO97721.1"/>
    <property type="molecule type" value="Genomic_DNA"/>
</dbReference>
<feature type="repeat" description="WD" evidence="3">
    <location>
        <begin position="638"/>
        <end position="679"/>
    </location>
</feature>
<comment type="caution">
    <text evidence="5">The sequence shown here is derived from an EMBL/GenBank/DDBJ whole genome shotgun (WGS) entry which is preliminary data.</text>
</comment>
<dbReference type="AlphaFoldDB" id="A0A1Q5TBX2"/>
<keyword evidence="2" id="KW-0677">Repeat</keyword>
<feature type="repeat" description="WD" evidence="3">
    <location>
        <begin position="554"/>
        <end position="595"/>
    </location>
</feature>
<evidence type="ECO:0000259" key="4">
    <source>
        <dbReference type="PROSITE" id="PS50837"/>
    </source>
</evidence>
<feature type="domain" description="NACHT" evidence="4">
    <location>
        <begin position="57"/>
        <end position="205"/>
    </location>
</feature>
<dbReference type="PROSITE" id="PS50837">
    <property type="entry name" value="NACHT"/>
    <property type="match status" value="1"/>
</dbReference>
<gene>
    <name evidence="5" type="ORF">PENSUB_9901</name>
</gene>
<accession>A0A1Q5TBX2</accession>
<feature type="repeat" description="WD" evidence="3">
    <location>
        <begin position="722"/>
        <end position="763"/>
    </location>
</feature>
<dbReference type="SUPFAM" id="SSF52540">
    <property type="entry name" value="P-loop containing nucleoside triphosphate hydrolases"/>
    <property type="match status" value="1"/>
</dbReference>
<dbReference type="InterPro" id="IPR056884">
    <property type="entry name" value="NPHP3-like_N"/>
</dbReference>
<dbReference type="SUPFAM" id="SSF50978">
    <property type="entry name" value="WD40 repeat-like"/>
    <property type="match status" value="2"/>
</dbReference>
<keyword evidence="1 3" id="KW-0853">WD repeat</keyword>
<name>A0A1Q5TBX2_9EURO</name>
<feature type="repeat" description="WD" evidence="3">
    <location>
        <begin position="939"/>
        <end position="973"/>
    </location>
</feature>
<evidence type="ECO:0000256" key="2">
    <source>
        <dbReference type="ARBA" id="ARBA00022737"/>
    </source>
</evidence>
<evidence type="ECO:0000256" key="3">
    <source>
        <dbReference type="PROSITE-ProRule" id="PRU00221"/>
    </source>
</evidence>
<feature type="repeat" description="WD" evidence="3">
    <location>
        <begin position="512"/>
        <end position="553"/>
    </location>
</feature>
<evidence type="ECO:0000313" key="5">
    <source>
        <dbReference type="EMBL" id="OKO97721.1"/>
    </source>
</evidence>
<dbReference type="InterPro" id="IPR007111">
    <property type="entry name" value="NACHT_NTPase"/>
</dbReference>
<proteinExistence type="predicted"/>
<feature type="repeat" description="WD" evidence="3">
    <location>
        <begin position="806"/>
        <end position="838"/>
    </location>
</feature>
<dbReference type="PROSITE" id="PS50294">
    <property type="entry name" value="WD_REPEATS_REGION"/>
    <property type="match status" value="13"/>
</dbReference>
<dbReference type="Pfam" id="PF24883">
    <property type="entry name" value="NPHP3_N"/>
    <property type="match status" value="1"/>
</dbReference>
<dbReference type="FunFam" id="3.40.50.300:FF:001638">
    <property type="entry name" value="NACHT and WD40 domain protein"/>
    <property type="match status" value="1"/>
</dbReference>
<feature type="repeat" description="WD" evidence="3">
    <location>
        <begin position="596"/>
        <end position="637"/>
    </location>
</feature>
<sequence>YNAEDIDRFCLRELRCPDSLVVKNRLKETKDKLLPKSLEWIFQDPQYASWRSSDRVCLLWIKGGAGKGKTMMSIGLIEELTRARHESTVVSYFFCQNADNELNTLQAIIKGLLLQLVNQRIELKDSLRCRWDTVHNRFNEDVNSWRNLWNILMEMLDRCQCSKVYIIVDALDECQDNGLADFFKCIVRNGLDHPAKIKWLITSRPLDSAERALLAGLDQVQVSLELNSEYISETVEAYITHKVNELGKFQRYDETLRTKVKMELTAKAEGTFLWVSLVCKKLESVYRDDALATIRNLPPGLHPFYDRILNQLSKGEADDVQKCMRLLKVMMLAYRPLKVEEIPSLTGLTDENAIETLVNRCASLIRMQANNIEFVHQSARDYLAGKNGQSILDSCEHFGHDNILLCCLSYLSKSLKVNLLGLSQPDSTRESLRTPKHKRENDFLAGVDYAATFWVRHLQNTKRARSGITEKGVVANFLYTKLLEWLECLSLLNQLPRAIEGLKTLANIAKTLAGHSDWVTTIAFSPNGKLIASGSKDKSIRLWDAVTGELQKTILGHSGSVNTLTFSPDGTQIASGSDDNNVKLWDSATGELWKTLVGHSGFINIVAYSPDGTRIASGSDDNNVKIWHAATGGLLKTLAGHSDWVTTIAFSPNGKLIASGSKDKSIRLWDAVTGELQKTILGHSGSVNTLTFSLDGTQIASGSDDRDVKLWSTARGVLQKTLVGHSNWITTMEFSPDGKLVASGSADRTIKVWDAVSGKPKQTLVGHSDWITTIKFSPDGELIASGSDDNTIKLWGTATGSLRKTLAGHLGPVNSVAFSPDSRQIASTSDDSTIKLWDTMIEEVQKKAPGHSGRVNTVAISPDGKLIASGSDDDTIQLWDTTTGDLWKKLSGHQGKVNTVAFSPDSKLFASSSADRTIKLWDTASGEHKKTLSRLLDWVATIVFSPDGKQIVIGSDDGTVSFWDAATGNPLNVTTGRFLKGLSFHWSRVNSVAFSPDGKLLASGSNDQDIKLWDTATGALQKTLRGHSGRVTIVAFSSDGKKVASGSNDNTIKLWDVANSLDASKYFGSTLSSLWKFRSWQEISTSEQVYTLKFSADDRYLATNIGPICLECAPTDRKDVGLDILQNLYIKDRWICYGDMPFFRLPSDFQPACDDVRGNQVTIGFQNGQVLSFDIDRSILHSMLRQRRGMTT</sequence>
<dbReference type="PANTHER" id="PTHR19848">
    <property type="entry name" value="WD40 REPEAT PROTEIN"/>
    <property type="match status" value="1"/>
</dbReference>
<evidence type="ECO:0000256" key="1">
    <source>
        <dbReference type="ARBA" id="ARBA00022574"/>
    </source>
</evidence>
<protein>
    <submittedName>
        <fullName evidence="5">Vegetative incompatibility protein HET-E-1</fullName>
    </submittedName>
</protein>
<evidence type="ECO:0000313" key="6">
    <source>
        <dbReference type="Proteomes" id="UP000186955"/>
    </source>
</evidence>
<dbReference type="Proteomes" id="UP000186955">
    <property type="component" value="Unassembled WGS sequence"/>
</dbReference>
<feature type="repeat" description="WD" evidence="3">
    <location>
        <begin position="1024"/>
        <end position="1065"/>
    </location>
</feature>
<dbReference type="PRINTS" id="PR00320">
    <property type="entry name" value="GPROTEINBRPT"/>
</dbReference>
<dbReference type="Gene3D" id="3.40.50.300">
    <property type="entry name" value="P-loop containing nucleotide triphosphate hydrolases"/>
    <property type="match status" value="1"/>
</dbReference>
<dbReference type="CDD" id="cd00200">
    <property type="entry name" value="WD40"/>
    <property type="match status" value="2"/>
</dbReference>
<dbReference type="InterPro" id="IPR001680">
    <property type="entry name" value="WD40_rpt"/>
</dbReference>
<dbReference type="InterPro" id="IPR036322">
    <property type="entry name" value="WD40_repeat_dom_sf"/>
</dbReference>
<dbReference type="InterPro" id="IPR019775">
    <property type="entry name" value="WD40_repeat_CS"/>
</dbReference>
<feature type="non-terminal residue" evidence="5">
    <location>
        <position position="1"/>
    </location>
</feature>
<keyword evidence="6" id="KW-1185">Reference proteome</keyword>
<dbReference type="PANTHER" id="PTHR19848:SF8">
    <property type="entry name" value="F-BOX AND WD REPEAT DOMAIN CONTAINING 7"/>
    <property type="match status" value="1"/>
</dbReference>
<dbReference type="PROSITE" id="PS50082">
    <property type="entry name" value="WD_REPEATS_2"/>
    <property type="match status" value="13"/>
</dbReference>
<reference evidence="5 6" key="1">
    <citation type="submission" date="2016-10" db="EMBL/GenBank/DDBJ databases">
        <title>Genome sequence of the ascomycete fungus Penicillium subrubescens.</title>
        <authorList>
            <person name="De Vries R.P."/>
            <person name="Peng M."/>
            <person name="Dilokpimol A."/>
            <person name="Hilden K."/>
            <person name="Makela M.R."/>
            <person name="Grigoriev I."/>
            <person name="Riley R."/>
            <person name="Granchi Z."/>
        </authorList>
    </citation>
    <scope>NUCLEOTIDE SEQUENCE [LARGE SCALE GENOMIC DNA]</scope>
    <source>
        <strain evidence="5 6">CBS 132785</strain>
    </source>
</reference>
<dbReference type="SMART" id="SM00320">
    <property type="entry name" value="WD40"/>
    <property type="match status" value="13"/>
</dbReference>